<dbReference type="CDD" id="cd06262">
    <property type="entry name" value="metallo-hydrolase-like_MBL-fold"/>
    <property type="match status" value="1"/>
</dbReference>
<dbReference type="InterPro" id="IPR051453">
    <property type="entry name" value="MBL_Glyoxalase_II"/>
</dbReference>
<dbReference type="OrthoDB" id="9802248at2"/>
<comment type="cofactor">
    <cofactor evidence="1">
        <name>Zn(2+)</name>
        <dbReference type="ChEBI" id="CHEBI:29105"/>
    </cofactor>
</comment>
<proteinExistence type="predicted"/>
<keyword evidence="3 6" id="KW-0378">Hydrolase</keyword>
<dbReference type="GO" id="GO:0016787">
    <property type="term" value="F:hydrolase activity"/>
    <property type="evidence" value="ECO:0007669"/>
    <property type="project" value="UniProtKB-KW"/>
</dbReference>
<gene>
    <name evidence="6" type="ORF">EAF07_07475</name>
</gene>
<reference evidence="6 7" key="1">
    <citation type="submission" date="2018-10" db="EMBL/GenBank/DDBJ databases">
        <title>Streptococcus hillyeri sp. nov., isolated from equine tracheal sample.</title>
        <authorList>
            <person name="Macfadyen A.C."/>
            <person name="Waller A."/>
            <person name="Paterson G.K."/>
        </authorList>
    </citation>
    <scope>NUCLEOTIDE SEQUENCE [LARGE SCALE GENOMIC DNA]</scope>
    <source>
        <strain evidence="6 7">28462</strain>
    </source>
</reference>
<dbReference type="GO" id="GO:0046872">
    <property type="term" value="F:metal ion binding"/>
    <property type="evidence" value="ECO:0007669"/>
    <property type="project" value="UniProtKB-KW"/>
</dbReference>
<dbReference type="InterPro" id="IPR036866">
    <property type="entry name" value="RibonucZ/Hydroxyglut_hydro"/>
</dbReference>
<protein>
    <submittedName>
        <fullName evidence="6">MBL fold metallo-hydrolase</fullName>
    </submittedName>
</protein>
<evidence type="ECO:0000256" key="1">
    <source>
        <dbReference type="ARBA" id="ARBA00001947"/>
    </source>
</evidence>
<dbReference type="EMBL" id="RCVM01000015">
    <property type="protein sequence ID" value="RLY02401.1"/>
    <property type="molecule type" value="Genomic_DNA"/>
</dbReference>
<accession>A0A3L9DM66</accession>
<evidence type="ECO:0000313" key="7">
    <source>
        <dbReference type="Proteomes" id="UP000279194"/>
    </source>
</evidence>
<evidence type="ECO:0000259" key="5">
    <source>
        <dbReference type="SMART" id="SM00849"/>
    </source>
</evidence>
<keyword evidence="2" id="KW-0479">Metal-binding</keyword>
<feature type="domain" description="Metallo-beta-lactamase" evidence="5">
    <location>
        <begin position="12"/>
        <end position="192"/>
    </location>
</feature>
<dbReference type="InterPro" id="IPR001279">
    <property type="entry name" value="Metallo-B-lactamas"/>
</dbReference>
<dbReference type="SUPFAM" id="SSF56281">
    <property type="entry name" value="Metallo-hydrolase/oxidoreductase"/>
    <property type="match status" value="1"/>
</dbReference>
<dbReference type="SMART" id="SM00849">
    <property type="entry name" value="Lactamase_B"/>
    <property type="match status" value="1"/>
</dbReference>
<name>A0A3L9DM66_9STRE</name>
<organism evidence="6 7">
    <name type="scientific">Streptococcus hillyeri</name>
    <dbReference type="NCBI Taxonomy" id="2282420"/>
    <lineage>
        <taxon>Bacteria</taxon>
        <taxon>Bacillati</taxon>
        <taxon>Bacillota</taxon>
        <taxon>Bacilli</taxon>
        <taxon>Lactobacillales</taxon>
        <taxon>Streptococcaceae</taxon>
        <taxon>Streptococcus</taxon>
    </lineage>
</organism>
<sequence length="209" mass="23100">MKIKKHLNPVAGENTYLVSNDEALLVIDPGSDTQGLLQEIDHINKPIAAILLTHTHYDHIISVDAIRDKFNHPPVYVHPLEADWLGNPALNGSARHPDLGDVIISPADVLFENGRAYNLSGFKFRVLPTPGHSHGSVSLVFDEENLVFSGDALFKETIGRTDLPTGDFDTLINSIKTQLLTLPSRYDVHPGHGFNTTIGHEKTFNPFLR</sequence>
<evidence type="ECO:0000256" key="2">
    <source>
        <dbReference type="ARBA" id="ARBA00022723"/>
    </source>
</evidence>
<comment type="caution">
    <text evidence="6">The sequence shown here is derived from an EMBL/GenBank/DDBJ whole genome shotgun (WGS) entry which is preliminary data.</text>
</comment>
<dbReference type="Gene3D" id="3.60.15.10">
    <property type="entry name" value="Ribonuclease Z/Hydroxyacylglutathione hydrolase-like"/>
    <property type="match status" value="1"/>
</dbReference>
<dbReference type="Proteomes" id="UP000279194">
    <property type="component" value="Unassembled WGS sequence"/>
</dbReference>
<dbReference type="PANTHER" id="PTHR46233">
    <property type="entry name" value="HYDROXYACYLGLUTATHIONE HYDROLASE GLOC"/>
    <property type="match status" value="1"/>
</dbReference>
<evidence type="ECO:0000256" key="3">
    <source>
        <dbReference type="ARBA" id="ARBA00022801"/>
    </source>
</evidence>
<dbReference type="Pfam" id="PF00753">
    <property type="entry name" value="Lactamase_B"/>
    <property type="match status" value="1"/>
</dbReference>
<keyword evidence="4" id="KW-0862">Zinc</keyword>
<dbReference type="RefSeq" id="WP_121835958.1">
    <property type="nucleotide sequence ID" value="NZ_CP163513.1"/>
</dbReference>
<evidence type="ECO:0000313" key="6">
    <source>
        <dbReference type="EMBL" id="RLY02401.1"/>
    </source>
</evidence>
<dbReference type="AlphaFoldDB" id="A0A3L9DM66"/>
<evidence type="ECO:0000256" key="4">
    <source>
        <dbReference type="ARBA" id="ARBA00022833"/>
    </source>
</evidence>
<keyword evidence="7" id="KW-1185">Reference proteome</keyword>
<dbReference type="PANTHER" id="PTHR46233:SF3">
    <property type="entry name" value="HYDROXYACYLGLUTATHIONE HYDROLASE GLOC"/>
    <property type="match status" value="1"/>
</dbReference>